<keyword evidence="1" id="KW-1133">Transmembrane helix</keyword>
<dbReference type="RefSeq" id="WP_015405436.1">
    <property type="nucleotide sequence ID" value="NC_020304.1"/>
</dbReference>
<keyword evidence="1" id="KW-0472">Membrane</keyword>
<dbReference type="STRING" id="1167006.UWK_03225"/>
<evidence type="ECO:0000313" key="2">
    <source>
        <dbReference type="EMBL" id="AGF79752.1"/>
    </source>
</evidence>
<dbReference type="HOGENOM" id="CLU_1169189_0_0_7"/>
<organism evidence="2 3">
    <name type="scientific">Desulfocapsa sulfexigens (strain DSM 10523 / SB164P1)</name>
    <dbReference type="NCBI Taxonomy" id="1167006"/>
    <lineage>
        <taxon>Bacteria</taxon>
        <taxon>Pseudomonadati</taxon>
        <taxon>Thermodesulfobacteriota</taxon>
        <taxon>Desulfobulbia</taxon>
        <taxon>Desulfobulbales</taxon>
        <taxon>Desulfocapsaceae</taxon>
        <taxon>Desulfocapsa</taxon>
    </lineage>
</organism>
<dbReference type="EMBL" id="CP003985">
    <property type="protein sequence ID" value="AGF79752.1"/>
    <property type="molecule type" value="Genomic_DNA"/>
</dbReference>
<dbReference type="AlphaFoldDB" id="M1PDT5"/>
<sequence length="237" mass="27657">MIQILVIFGAAIYLLLGLLVIVLVAKSTKGRIIGIIILALIPSWDVIIGYPTFWYFCKFKSGMKIYKTVENVEGFYVGELRIKRTPRMPNKNYKYIDYQVEETGEFFRSYWLNDASSEGCYKPKKKDEYKFKESFDQEIPCFAVKPLQPDEVSRYEVAYQPNKDQRILAIPTIDKFIYTEINDRHHNETLGIRVMYRWNRGWLRATLLNVDGSLGTLCPFKGNSEVLIYNTLKSKDN</sequence>
<gene>
    <name evidence="2" type="ordered locus">UWK_03225</name>
</gene>
<accession>M1PDT5</accession>
<dbReference type="KEGG" id="dsf:UWK_03225"/>
<name>M1PDT5_DESSD</name>
<feature type="transmembrane region" description="Helical" evidence="1">
    <location>
        <begin position="32"/>
        <end position="56"/>
    </location>
</feature>
<dbReference type="OrthoDB" id="9913107at2"/>
<protein>
    <submittedName>
        <fullName evidence="2">Uncharacterized protein</fullName>
    </submittedName>
</protein>
<evidence type="ECO:0000256" key="1">
    <source>
        <dbReference type="SAM" id="Phobius"/>
    </source>
</evidence>
<keyword evidence="3" id="KW-1185">Reference proteome</keyword>
<keyword evidence="1" id="KW-0812">Transmembrane</keyword>
<proteinExistence type="predicted"/>
<dbReference type="Proteomes" id="UP000011721">
    <property type="component" value="Chromosome"/>
</dbReference>
<feature type="transmembrane region" description="Helical" evidence="1">
    <location>
        <begin position="6"/>
        <end position="25"/>
    </location>
</feature>
<evidence type="ECO:0000313" key="3">
    <source>
        <dbReference type="Proteomes" id="UP000011721"/>
    </source>
</evidence>
<reference evidence="3" key="1">
    <citation type="journal article" date="2013" name="Stand. Genomic Sci.">
        <title>Complete genome sequence of Desulfocapsa sulfexigens, a marine deltaproteobacterium specialized in disproportionating inorganic sulfur compounds.</title>
        <authorList>
            <person name="Finster K.W."/>
            <person name="Kjeldsen K.U."/>
            <person name="Kube M."/>
            <person name="Reinhardt R."/>
            <person name="Mussmann M."/>
            <person name="Amann R."/>
            <person name="Schreiber L."/>
        </authorList>
    </citation>
    <scope>NUCLEOTIDE SEQUENCE [LARGE SCALE GENOMIC DNA]</scope>
    <source>
        <strain evidence="3">DSM 10523 / SB164P1</strain>
    </source>
</reference>